<dbReference type="EMBL" id="JH711574">
    <property type="protein sequence ID" value="EIW85607.1"/>
    <property type="molecule type" value="Genomic_DNA"/>
</dbReference>
<feature type="transmembrane region" description="Helical" evidence="2">
    <location>
        <begin position="317"/>
        <end position="339"/>
    </location>
</feature>
<feature type="region of interest" description="Disordered" evidence="1">
    <location>
        <begin position="279"/>
        <end position="310"/>
    </location>
</feature>
<dbReference type="KEGG" id="cput:CONPUDRAFT_162774"/>
<evidence type="ECO:0000313" key="4">
    <source>
        <dbReference type="Proteomes" id="UP000053558"/>
    </source>
</evidence>
<feature type="compositionally biased region" description="Basic and acidic residues" evidence="1">
    <location>
        <begin position="476"/>
        <end position="485"/>
    </location>
</feature>
<feature type="region of interest" description="Disordered" evidence="1">
    <location>
        <begin position="379"/>
        <end position="415"/>
    </location>
</feature>
<keyword evidence="2" id="KW-1133">Transmembrane helix</keyword>
<dbReference type="GeneID" id="19204776"/>
<evidence type="ECO:0008006" key="5">
    <source>
        <dbReference type="Google" id="ProtNLM"/>
    </source>
</evidence>
<feature type="region of interest" description="Disordered" evidence="1">
    <location>
        <begin position="476"/>
        <end position="508"/>
    </location>
</feature>
<feature type="compositionally biased region" description="Polar residues" evidence="1">
    <location>
        <begin position="486"/>
        <end position="501"/>
    </location>
</feature>
<keyword evidence="2" id="KW-0472">Membrane</keyword>
<evidence type="ECO:0000313" key="3">
    <source>
        <dbReference type="EMBL" id="EIW85607.1"/>
    </source>
</evidence>
<sequence length="508" mass="54068">MPTITTILDDQAPLITYDRFWAPGAAWDDNLATAYYLGTFTTCNVTSGAASFTFNGTGFAIYGAERSNHGSYSVTVDGTLSTAGLNGGSSNAQFQQPLFTRTGLTQGNHTVSIENTASGSLYVDIDFIIWEADVPGEEGQELVPSVYQDTHPSFSYSAGQWSTNPPSVYLYNNGTGHTATTLDASVNFTFTGAHPCINGDVINLYGTVGNNNGWYTVQVDGGTSMQYNATRFQPYYQQPLFHANNLGGGTHQLTVTNQPQVQGQALNIDYAEVYSLGSGGSSPGSTSSSGGGGGSTGSNRNSPQTLSSSAKGISSGGIAGLAVLGATTLLALGAVYYLWRQWKLAEQRYTDLYRNYAQRPLDSLNPPYLSSGGVAVASGPQYSGSSRTLSRNNRSSHSHSWTRFNGGSEDGLTAESAGHVPRTAYMQNSSAGGVGETIEMQRQLRHGMAIPEDQEDTHLLFGQPYYDAAAVVAQRRPPDVPDDVRSQPTATRHSFAPTVSTDLPAYTR</sequence>
<dbReference type="RefSeq" id="XP_007765043.1">
    <property type="nucleotide sequence ID" value="XM_007766853.1"/>
</dbReference>
<accession>A0A5M3N2U7</accession>
<feature type="compositionally biased region" description="Low complexity" evidence="1">
    <location>
        <begin position="383"/>
        <end position="403"/>
    </location>
</feature>
<dbReference type="AlphaFoldDB" id="A0A5M3N2U7"/>
<proteinExistence type="predicted"/>
<dbReference type="Gene3D" id="2.60.120.260">
    <property type="entry name" value="Galactose-binding domain-like"/>
    <property type="match status" value="2"/>
</dbReference>
<evidence type="ECO:0000256" key="2">
    <source>
        <dbReference type="SAM" id="Phobius"/>
    </source>
</evidence>
<keyword evidence="4" id="KW-1185">Reference proteome</keyword>
<evidence type="ECO:0000256" key="1">
    <source>
        <dbReference type="SAM" id="MobiDB-lite"/>
    </source>
</evidence>
<name>A0A5M3N2U7_CONPW</name>
<dbReference type="Proteomes" id="UP000053558">
    <property type="component" value="Unassembled WGS sequence"/>
</dbReference>
<dbReference type="OrthoDB" id="2576082at2759"/>
<organism evidence="3 4">
    <name type="scientific">Coniophora puteana (strain RWD-64-598)</name>
    <name type="common">Brown rot fungus</name>
    <dbReference type="NCBI Taxonomy" id="741705"/>
    <lineage>
        <taxon>Eukaryota</taxon>
        <taxon>Fungi</taxon>
        <taxon>Dikarya</taxon>
        <taxon>Basidiomycota</taxon>
        <taxon>Agaricomycotina</taxon>
        <taxon>Agaricomycetes</taxon>
        <taxon>Agaricomycetidae</taxon>
        <taxon>Boletales</taxon>
        <taxon>Coniophorineae</taxon>
        <taxon>Coniophoraceae</taxon>
        <taxon>Coniophora</taxon>
    </lineage>
</organism>
<protein>
    <recommendedName>
        <fullName evidence="5">Transmembrane protein</fullName>
    </recommendedName>
</protein>
<gene>
    <name evidence="3" type="ORF">CONPUDRAFT_162774</name>
</gene>
<reference evidence="4" key="1">
    <citation type="journal article" date="2012" name="Science">
        <title>The Paleozoic origin of enzymatic lignin decomposition reconstructed from 31 fungal genomes.</title>
        <authorList>
            <person name="Floudas D."/>
            <person name="Binder M."/>
            <person name="Riley R."/>
            <person name="Barry K."/>
            <person name="Blanchette R.A."/>
            <person name="Henrissat B."/>
            <person name="Martinez A.T."/>
            <person name="Otillar R."/>
            <person name="Spatafora J.W."/>
            <person name="Yadav J.S."/>
            <person name="Aerts A."/>
            <person name="Benoit I."/>
            <person name="Boyd A."/>
            <person name="Carlson A."/>
            <person name="Copeland A."/>
            <person name="Coutinho P.M."/>
            <person name="de Vries R.P."/>
            <person name="Ferreira P."/>
            <person name="Findley K."/>
            <person name="Foster B."/>
            <person name="Gaskell J."/>
            <person name="Glotzer D."/>
            <person name="Gorecki P."/>
            <person name="Heitman J."/>
            <person name="Hesse C."/>
            <person name="Hori C."/>
            <person name="Igarashi K."/>
            <person name="Jurgens J.A."/>
            <person name="Kallen N."/>
            <person name="Kersten P."/>
            <person name="Kohler A."/>
            <person name="Kuees U."/>
            <person name="Kumar T.K.A."/>
            <person name="Kuo A."/>
            <person name="LaButti K."/>
            <person name="Larrondo L.F."/>
            <person name="Lindquist E."/>
            <person name="Ling A."/>
            <person name="Lombard V."/>
            <person name="Lucas S."/>
            <person name="Lundell T."/>
            <person name="Martin R."/>
            <person name="McLaughlin D.J."/>
            <person name="Morgenstern I."/>
            <person name="Morin E."/>
            <person name="Murat C."/>
            <person name="Nagy L.G."/>
            <person name="Nolan M."/>
            <person name="Ohm R.A."/>
            <person name="Patyshakuliyeva A."/>
            <person name="Rokas A."/>
            <person name="Ruiz-Duenas F.J."/>
            <person name="Sabat G."/>
            <person name="Salamov A."/>
            <person name="Samejima M."/>
            <person name="Schmutz J."/>
            <person name="Slot J.C."/>
            <person name="St John F."/>
            <person name="Stenlid J."/>
            <person name="Sun H."/>
            <person name="Sun S."/>
            <person name="Syed K."/>
            <person name="Tsang A."/>
            <person name="Wiebenga A."/>
            <person name="Young D."/>
            <person name="Pisabarro A."/>
            <person name="Eastwood D.C."/>
            <person name="Martin F."/>
            <person name="Cullen D."/>
            <person name="Grigoriev I.V."/>
            <person name="Hibbett D.S."/>
        </authorList>
    </citation>
    <scope>NUCLEOTIDE SEQUENCE [LARGE SCALE GENOMIC DNA]</scope>
    <source>
        <strain evidence="4">RWD-64-598 SS2</strain>
    </source>
</reference>
<dbReference type="OMA" id="PDHANIR"/>
<comment type="caution">
    <text evidence="3">The sequence shown here is derived from an EMBL/GenBank/DDBJ whole genome shotgun (WGS) entry which is preliminary data.</text>
</comment>
<keyword evidence="2" id="KW-0812">Transmembrane</keyword>